<organism evidence="1 2">
    <name type="scientific">Xanthomonas theicola</name>
    <dbReference type="NCBI Taxonomy" id="56464"/>
    <lineage>
        <taxon>Bacteria</taxon>
        <taxon>Pseudomonadati</taxon>
        <taxon>Pseudomonadota</taxon>
        <taxon>Gammaproteobacteria</taxon>
        <taxon>Lysobacterales</taxon>
        <taxon>Lysobacteraceae</taxon>
        <taxon>Xanthomonas</taxon>
    </lineage>
</organism>
<reference evidence="1 2" key="1">
    <citation type="submission" date="2016-08" db="EMBL/GenBank/DDBJ databases">
        <title>Evolution of the type three secretion system and type three effector repertoires in Xanthomonas.</title>
        <authorList>
            <person name="Merda D."/>
            <person name="Briand M."/>
            <person name="Bosis E."/>
            <person name="Rousseau C."/>
            <person name="Portier P."/>
            <person name="Jacques M.-A."/>
            <person name="Fischer-Le Saux M."/>
        </authorList>
    </citation>
    <scope>NUCLEOTIDE SEQUENCE [LARGE SCALE GENOMIC DNA]</scope>
    <source>
        <strain evidence="1 2">CFBP 4691</strain>
    </source>
</reference>
<dbReference type="EMBL" id="MIGX01000363">
    <property type="protein sequence ID" value="PPT72539.1"/>
    <property type="molecule type" value="Genomic_DNA"/>
</dbReference>
<proteinExistence type="predicted"/>
<accession>A0A2S6YZ21</accession>
<name>A0A2S6YZ21_9XANT</name>
<dbReference type="Pfam" id="PF13332">
    <property type="entry name" value="Fil_haemagg_2"/>
    <property type="match status" value="1"/>
</dbReference>
<evidence type="ECO:0000313" key="2">
    <source>
        <dbReference type="Proteomes" id="UP000239898"/>
    </source>
</evidence>
<evidence type="ECO:0000313" key="1">
    <source>
        <dbReference type="EMBL" id="PPT72539.1"/>
    </source>
</evidence>
<gene>
    <name evidence="1" type="ORF">XthCFBP4691_20725</name>
</gene>
<dbReference type="AlphaFoldDB" id="A0A2S6YZ21"/>
<dbReference type="InterPro" id="IPR025157">
    <property type="entry name" value="Hemagglutinin_rpt"/>
</dbReference>
<dbReference type="Proteomes" id="UP000239898">
    <property type="component" value="Unassembled WGS sequence"/>
</dbReference>
<protein>
    <submittedName>
        <fullName evidence="1">Uncharacterized protein</fullName>
    </submittedName>
</protein>
<feature type="non-terminal residue" evidence="1">
    <location>
        <position position="36"/>
    </location>
</feature>
<keyword evidence="2" id="KW-1185">Reference proteome</keyword>
<comment type="caution">
    <text evidence="1">The sequence shown here is derived from an EMBL/GenBank/DDBJ whole genome shotgun (WGS) entry which is preliminary data.</text>
</comment>
<dbReference type="GO" id="GO:0003824">
    <property type="term" value="F:catalytic activity"/>
    <property type="evidence" value="ECO:0007669"/>
    <property type="project" value="UniProtKB-ARBA"/>
</dbReference>
<sequence>MVRGSDVKAGNTLLLAADHDITLEAAQNTVEQHSTS</sequence>